<gene>
    <name evidence="4" type="ORF">BCR43DRAFT_104051</name>
</gene>
<evidence type="ECO:0000259" key="3">
    <source>
        <dbReference type="PROSITE" id="PS50158"/>
    </source>
</evidence>
<evidence type="ECO:0000256" key="2">
    <source>
        <dbReference type="SAM" id="MobiDB-lite"/>
    </source>
</evidence>
<dbReference type="Proteomes" id="UP000242180">
    <property type="component" value="Unassembled WGS sequence"/>
</dbReference>
<comment type="caution">
    <text evidence="4">The sequence shown here is derived from an EMBL/GenBank/DDBJ whole genome shotgun (WGS) entry which is preliminary data.</text>
</comment>
<reference evidence="4 5" key="1">
    <citation type="submission" date="2016-07" db="EMBL/GenBank/DDBJ databases">
        <title>Pervasive Adenine N6-methylation of Active Genes in Fungi.</title>
        <authorList>
            <consortium name="DOE Joint Genome Institute"/>
            <person name="Mondo S.J."/>
            <person name="Dannebaum R.O."/>
            <person name="Kuo R.C."/>
            <person name="Labutti K."/>
            <person name="Haridas S."/>
            <person name="Kuo A."/>
            <person name="Salamov A."/>
            <person name="Ahrendt S.R."/>
            <person name="Lipzen A."/>
            <person name="Sullivan W."/>
            <person name="Andreopoulos W.B."/>
            <person name="Clum A."/>
            <person name="Lindquist E."/>
            <person name="Daum C."/>
            <person name="Ramamoorthy G.K."/>
            <person name="Gryganskyi A."/>
            <person name="Culley D."/>
            <person name="Magnuson J.K."/>
            <person name="James T.Y."/>
            <person name="O'Malley M.A."/>
            <person name="Stajich J.E."/>
            <person name="Spatafora J.W."/>
            <person name="Visel A."/>
            <person name="Grigoriev I.V."/>
        </authorList>
    </citation>
    <scope>NUCLEOTIDE SEQUENCE [LARGE SCALE GENOMIC DNA]</scope>
    <source>
        <strain evidence="4 5">NRRL 2496</strain>
    </source>
</reference>
<protein>
    <recommendedName>
        <fullName evidence="3">CCHC-type domain-containing protein</fullName>
    </recommendedName>
</protein>
<dbReference type="GO" id="GO:0003676">
    <property type="term" value="F:nucleic acid binding"/>
    <property type="evidence" value="ECO:0007669"/>
    <property type="project" value="InterPro"/>
</dbReference>
<evidence type="ECO:0000256" key="1">
    <source>
        <dbReference type="PROSITE-ProRule" id="PRU00047"/>
    </source>
</evidence>
<dbReference type="Pfam" id="PF00098">
    <property type="entry name" value="zf-CCHC"/>
    <property type="match status" value="1"/>
</dbReference>
<keyword evidence="1" id="KW-0479">Metal-binding</keyword>
<feature type="domain" description="CCHC-type" evidence="3">
    <location>
        <begin position="108"/>
        <end position="123"/>
    </location>
</feature>
<dbReference type="EMBL" id="MCGN01000011">
    <property type="protein sequence ID" value="ORY91316.1"/>
    <property type="molecule type" value="Genomic_DNA"/>
</dbReference>
<dbReference type="InterPro" id="IPR036875">
    <property type="entry name" value="Znf_CCHC_sf"/>
</dbReference>
<feature type="region of interest" description="Disordered" evidence="2">
    <location>
        <begin position="115"/>
        <end position="178"/>
    </location>
</feature>
<dbReference type="SUPFAM" id="SSF57756">
    <property type="entry name" value="Retrovirus zinc finger-like domains"/>
    <property type="match status" value="1"/>
</dbReference>
<dbReference type="OrthoDB" id="8026949at2759"/>
<feature type="compositionally biased region" description="Low complexity" evidence="2">
    <location>
        <begin position="140"/>
        <end position="149"/>
    </location>
</feature>
<evidence type="ECO:0000313" key="5">
    <source>
        <dbReference type="Proteomes" id="UP000242180"/>
    </source>
</evidence>
<feature type="compositionally biased region" description="Basic and acidic residues" evidence="2">
    <location>
        <begin position="152"/>
        <end position="171"/>
    </location>
</feature>
<dbReference type="AlphaFoldDB" id="A0A1X2H1L5"/>
<dbReference type="PROSITE" id="PS50158">
    <property type="entry name" value="ZF_CCHC"/>
    <property type="match status" value="1"/>
</dbReference>
<dbReference type="Gene3D" id="4.10.60.10">
    <property type="entry name" value="Zinc finger, CCHC-type"/>
    <property type="match status" value="1"/>
</dbReference>
<name>A0A1X2H1L5_SYNRA</name>
<keyword evidence="1" id="KW-0863">Zinc-finger</keyword>
<keyword evidence="5" id="KW-1185">Reference proteome</keyword>
<dbReference type="InterPro" id="IPR001878">
    <property type="entry name" value="Znf_CCHC"/>
</dbReference>
<proteinExistence type="predicted"/>
<evidence type="ECO:0000313" key="4">
    <source>
        <dbReference type="EMBL" id="ORY91316.1"/>
    </source>
</evidence>
<dbReference type="GO" id="GO:0008270">
    <property type="term" value="F:zinc ion binding"/>
    <property type="evidence" value="ECO:0007669"/>
    <property type="project" value="UniProtKB-KW"/>
</dbReference>
<organism evidence="4 5">
    <name type="scientific">Syncephalastrum racemosum</name>
    <name type="common">Filamentous fungus</name>
    <dbReference type="NCBI Taxonomy" id="13706"/>
    <lineage>
        <taxon>Eukaryota</taxon>
        <taxon>Fungi</taxon>
        <taxon>Fungi incertae sedis</taxon>
        <taxon>Mucoromycota</taxon>
        <taxon>Mucoromycotina</taxon>
        <taxon>Mucoromycetes</taxon>
        <taxon>Mucorales</taxon>
        <taxon>Syncephalastraceae</taxon>
        <taxon>Syncephalastrum</taxon>
    </lineage>
</organism>
<accession>A0A1X2H1L5</accession>
<dbReference type="STRING" id="13706.A0A1X2H1L5"/>
<keyword evidence="1" id="KW-0862">Zinc</keyword>
<dbReference type="InParanoid" id="A0A1X2H1L5"/>
<sequence length="178" mass="19340">MPKTPLESSMDIALKGLAFGLSLPKIVAEEVRLAVVMVTVAMAVARAVATRRAALVNDATTAVNSDTSPENARYPEEGKVISGDIYFAISDAMSLYSGERAMRFEENRCFECGETGHRARDCPGRGAGRTRSRSPVGRGRSASPAAAAPRSPPRDYPRNNFSGDREDRGRYDEDEGYY</sequence>
<dbReference type="SMART" id="SM00343">
    <property type="entry name" value="ZnF_C2HC"/>
    <property type="match status" value="1"/>
</dbReference>